<evidence type="ECO:0000313" key="2">
    <source>
        <dbReference type="Proteomes" id="UP001227230"/>
    </source>
</evidence>
<evidence type="ECO:0000313" key="1">
    <source>
        <dbReference type="EMBL" id="WJZ83033.1"/>
    </source>
</evidence>
<sequence length="137" mass="16295">MESRDQVRQELAIYKDAVLARVMAIQEVSKVEESKPQEFSGKWDAKELDNFLWHMERYFEAITLIDEVVKVRTATLYLTDTTTLWWRRRFADMEKGICTIVTWRTSRGKSRGSSTPRTWHLHHKNITIFIFMLNLNV</sequence>
<organism evidence="1 2">
    <name type="scientific">Vitis vinifera</name>
    <name type="common">Grape</name>
    <dbReference type="NCBI Taxonomy" id="29760"/>
    <lineage>
        <taxon>Eukaryota</taxon>
        <taxon>Viridiplantae</taxon>
        <taxon>Streptophyta</taxon>
        <taxon>Embryophyta</taxon>
        <taxon>Tracheophyta</taxon>
        <taxon>Spermatophyta</taxon>
        <taxon>Magnoliopsida</taxon>
        <taxon>eudicotyledons</taxon>
        <taxon>Gunneridae</taxon>
        <taxon>Pentapetalae</taxon>
        <taxon>rosids</taxon>
        <taxon>Vitales</taxon>
        <taxon>Vitaceae</taxon>
        <taxon>Viteae</taxon>
        <taxon>Vitis</taxon>
    </lineage>
</organism>
<dbReference type="Proteomes" id="UP001227230">
    <property type="component" value="Chromosome 2"/>
</dbReference>
<gene>
    <name evidence="1" type="ORF">VitviT2T_002747</name>
</gene>
<dbReference type="EMBL" id="CP126649">
    <property type="protein sequence ID" value="WJZ83033.1"/>
    <property type="molecule type" value="Genomic_DNA"/>
</dbReference>
<accession>A0ABY9BKL8</accession>
<keyword evidence="2" id="KW-1185">Reference proteome</keyword>
<protein>
    <recommendedName>
        <fullName evidence="3">Retrotransposon gag domain-containing protein</fullName>
    </recommendedName>
</protein>
<reference evidence="1 2" key="1">
    <citation type="journal article" date="2023" name="Hortic Res">
        <title>The complete reference genome for grapevine (Vitis vinifera L.) genetics and breeding.</title>
        <authorList>
            <person name="Shi X."/>
            <person name="Cao S."/>
            <person name="Wang X."/>
            <person name="Huang S."/>
            <person name="Wang Y."/>
            <person name="Liu Z."/>
            <person name="Liu W."/>
            <person name="Leng X."/>
            <person name="Peng Y."/>
            <person name="Wang N."/>
            <person name="Wang Y."/>
            <person name="Ma Z."/>
            <person name="Xu X."/>
            <person name="Zhang F."/>
            <person name="Xue H."/>
            <person name="Zhong H."/>
            <person name="Wang Y."/>
            <person name="Zhang K."/>
            <person name="Velt A."/>
            <person name="Avia K."/>
            <person name="Holtgrawe D."/>
            <person name="Grimplet J."/>
            <person name="Matus J.T."/>
            <person name="Ware D."/>
            <person name="Wu X."/>
            <person name="Wang H."/>
            <person name="Liu C."/>
            <person name="Fang Y."/>
            <person name="Rustenholz C."/>
            <person name="Cheng Z."/>
            <person name="Xiao H."/>
            <person name="Zhou Y."/>
        </authorList>
    </citation>
    <scope>NUCLEOTIDE SEQUENCE [LARGE SCALE GENOMIC DNA]</scope>
    <source>
        <strain evidence="2">cv. Pinot noir / PN40024</strain>
        <tissue evidence="1">Leaf</tissue>
    </source>
</reference>
<name>A0ABY9BKL8_VITVI</name>
<proteinExistence type="predicted"/>
<evidence type="ECO:0008006" key="3">
    <source>
        <dbReference type="Google" id="ProtNLM"/>
    </source>
</evidence>